<dbReference type="EMBL" id="BTSY01000003">
    <property type="protein sequence ID" value="GMT18990.1"/>
    <property type="molecule type" value="Genomic_DNA"/>
</dbReference>
<sequence>LLHSSRLIRHGDFCVLPFAFNGGKKNEEGGSRSAVTLVLHISADYIHKETLYEQISNWQGPVSIAVFFDRPRQQINCVEEMLFFYLFCDLMRIKRFPITYFQLDQCDFLVHRSGNCSHQARNKTIEEIAAYPANAGRNIAREFVSTEFILLADYEHLFSQGFERKMTEIAVRENITESRVVLVYRIFEIDESVENPKTKKELADLLAKKKAVVFHERFYKGGHSIPGLPEWLKKEEGVGDCISQRNLSMKSRSSWEPQFVSPSLIPLHDESFPYMIRDNTCLRWELCRAGYSLHLVDDLFMFHRGIKTAKDVGRTKQLQSTNKKRFYDALSAFKQRMDIEYPTTKDECPIFRA</sequence>
<feature type="non-terminal residue" evidence="1">
    <location>
        <position position="1"/>
    </location>
</feature>
<organism evidence="1 2">
    <name type="scientific">Pristionchus fissidentatus</name>
    <dbReference type="NCBI Taxonomy" id="1538716"/>
    <lineage>
        <taxon>Eukaryota</taxon>
        <taxon>Metazoa</taxon>
        <taxon>Ecdysozoa</taxon>
        <taxon>Nematoda</taxon>
        <taxon>Chromadorea</taxon>
        <taxon>Rhabditida</taxon>
        <taxon>Rhabditina</taxon>
        <taxon>Diplogasteromorpha</taxon>
        <taxon>Diplogasteroidea</taxon>
        <taxon>Neodiplogasteridae</taxon>
        <taxon>Pristionchus</taxon>
    </lineage>
</organism>
<protein>
    <recommendedName>
        <fullName evidence="3">N-acetyllactosaminide beta-1,3-N-acetylglucosaminyltransferase</fullName>
    </recommendedName>
</protein>
<proteinExistence type="predicted"/>
<comment type="caution">
    <text evidence="1">The sequence shown here is derived from an EMBL/GenBank/DDBJ whole genome shotgun (WGS) entry which is preliminary data.</text>
</comment>
<dbReference type="PANTHER" id="PTHR47411:SF3">
    <property type="entry name" value="I-BETA-1,3-N-ACETYLGLUCOSAMINYLTRANSFERASE"/>
    <property type="match status" value="1"/>
</dbReference>
<name>A0AAV5VLZ8_9BILA</name>
<gene>
    <name evidence="1" type="ORF">PFISCL1PPCAC_10287</name>
</gene>
<dbReference type="AlphaFoldDB" id="A0AAV5VLZ8"/>
<dbReference type="PANTHER" id="PTHR47411">
    <property type="entry name" value="B3GNT1, BETA-1,3-N-ACETYLGUCOSAMINYLTRANSFERASE 1, HOMOLOG"/>
    <property type="match status" value="1"/>
</dbReference>
<dbReference type="Pfam" id="PF13896">
    <property type="entry name" value="Glyco_transf_49"/>
    <property type="match status" value="1"/>
</dbReference>
<keyword evidence="2" id="KW-1185">Reference proteome</keyword>
<evidence type="ECO:0000313" key="2">
    <source>
        <dbReference type="Proteomes" id="UP001432322"/>
    </source>
</evidence>
<evidence type="ECO:0008006" key="3">
    <source>
        <dbReference type="Google" id="ProtNLM"/>
    </source>
</evidence>
<dbReference type="Proteomes" id="UP001432322">
    <property type="component" value="Unassembled WGS sequence"/>
</dbReference>
<reference evidence="1" key="1">
    <citation type="submission" date="2023-10" db="EMBL/GenBank/DDBJ databases">
        <title>Genome assembly of Pristionchus species.</title>
        <authorList>
            <person name="Yoshida K."/>
            <person name="Sommer R.J."/>
        </authorList>
    </citation>
    <scope>NUCLEOTIDE SEQUENCE</scope>
    <source>
        <strain evidence="1">RS5133</strain>
    </source>
</reference>
<accession>A0AAV5VLZ8</accession>
<evidence type="ECO:0000313" key="1">
    <source>
        <dbReference type="EMBL" id="GMT18990.1"/>
    </source>
</evidence>